<dbReference type="Gene3D" id="3.20.20.30">
    <property type="entry name" value="Luciferase-like domain"/>
    <property type="match status" value="1"/>
</dbReference>
<name>A0A418KSN3_9ACTN</name>
<dbReference type="CDD" id="cd01097">
    <property type="entry name" value="Tetrahydromethanopterin_reductase"/>
    <property type="match status" value="1"/>
</dbReference>
<organism evidence="3 4">
    <name type="scientific">Jiangella rhizosphaerae</name>
    <dbReference type="NCBI Taxonomy" id="2293569"/>
    <lineage>
        <taxon>Bacteria</taxon>
        <taxon>Bacillati</taxon>
        <taxon>Actinomycetota</taxon>
        <taxon>Actinomycetes</taxon>
        <taxon>Jiangellales</taxon>
        <taxon>Jiangellaceae</taxon>
        <taxon>Jiangella</taxon>
    </lineage>
</organism>
<accession>A0A418KSN3</accession>
<dbReference type="Proteomes" id="UP000284057">
    <property type="component" value="Unassembled WGS sequence"/>
</dbReference>
<keyword evidence="4" id="KW-1185">Reference proteome</keyword>
<feature type="domain" description="Luciferase-like" evidence="2">
    <location>
        <begin position="27"/>
        <end position="242"/>
    </location>
</feature>
<dbReference type="InterPro" id="IPR050564">
    <property type="entry name" value="F420-G6PD/mer"/>
</dbReference>
<dbReference type="InterPro" id="IPR011251">
    <property type="entry name" value="Luciferase-like_dom"/>
</dbReference>
<evidence type="ECO:0000259" key="2">
    <source>
        <dbReference type="Pfam" id="PF00296"/>
    </source>
</evidence>
<evidence type="ECO:0000313" key="4">
    <source>
        <dbReference type="Proteomes" id="UP000284057"/>
    </source>
</evidence>
<gene>
    <name evidence="3" type="ORF">DY240_09215</name>
</gene>
<sequence>MSAAGVAGADHGDVTDYGHPLTFGVSLDPTAADFGSALDLARQADRAGLEYLAVQDHAYQPGYLDVWTMLSYLTARTERIAVVSDVADLQLRPPAMLAKAAASLAAIAPGRVALGVGGGPSAAAVASMGATPHHGRAMVEYTEEAIGILRAALDGRAIRTDTEHHHIAGYQAGPVPAAPVPIWVGSQKPGMLGVTGRVGDGWVSPLNIYVPPQDVPERQAIIDAAAREAGRDPRDVRRLYNVIGAIGPYRGGQGLVGPAGLWVDTLTEWAVELGFDTFVLWTITDPAAQLELFTSEVVPAVRERVAERRGAAA</sequence>
<dbReference type="PANTHER" id="PTHR43244">
    <property type="match status" value="1"/>
</dbReference>
<dbReference type="GO" id="GO:0016705">
    <property type="term" value="F:oxidoreductase activity, acting on paired donors, with incorporation or reduction of molecular oxygen"/>
    <property type="evidence" value="ECO:0007669"/>
    <property type="project" value="InterPro"/>
</dbReference>
<dbReference type="SUPFAM" id="SSF51679">
    <property type="entry name" value="Bacterial luciferase-like"/>
    <property type="match status" value="1"/>
</dbReference>
<dbReference type="EMBL" id="QUAL01000083">
    <property type="protein sequence ID" value="RIQ28171.1"/>
    <property type="molecule type" value="Genomic_DNA"/>
</dbReference>
<proteinExistence type="predicted"/>
<keyword evidence="1" id="KW-0560">Oxidoreductase</keyword>
<evidence type="ECO:0000256" key="1">
    <source>
        <dbReference type="ARBA" id="ARBA00023002"/>
    </source>
</evidence>
<dbReference type="Pfam" id="PF00296">
    <property type="entry name" value="Bac_luciferase"/>
    <property type="match status" value="1"/>
</dbReference>
<comment type="caution">
    <text evidence="3">The sequence shown here is derived from an EMBL/GenBank/DDBJ whole genome shotgun (WGS) entry which is preliminary data.</text>
</comment>
<reference evidence="3 4" key="1">
    <citation type="submission" date="2018-09" db="EMBL/GenBank/DDBJ databases">
        <title>Isolation, diversity and antifungal activity of actinobacteria from wheat.</title>
        <authorList>
            <person name="Han C."/>
        </authorList>
    </citation>
    <scope>NUCLEOTIDE SEQUENCE [LARGE SCALE GENOMIC DNA]</scope>
    <source>
        <strain evidence="3 4">NEAU-YY265</strain>
    </source>
</reference>
<evidence type="ECO:0000313" key="3">
    <source>
        <dbReference type="EMBL" id="RIQ28171.1"/>
    </source>
</evidence>
<dbReference type="InterPro" id="IPR036661">
    <property type="entry name" value="Luciferase-like_sf"/>
</dbReference>
<protein>
    <submittedName>
        <fullName evidence="3">LLM class flavin-dependent oxidoreductase</fullName>
    </submittedName>
</protein>
<dbReference type="PANTHER" id="PTHR43244:SF1">
    <property type="entry name" value="5,10-METHYLENETETRAHYDROMETHANOPTERIN REDUCTASE"/>
    <property type="match status" value="1"/>
</dbReference>
<dbReference type="AlphaFoldDB" id="A0A418KSN3"/>